<keyword evidence="2" id="KW-0812">Transmembrane</keyword>
<dbReference type="Gramene" id="TRITD6Bv1G031330.1">
    <property type="protein sequence ID" value="TRITD6Bv1G031330.1"/>
    <property type="gene ID" value="TRITD6Bv1G031330"/>
</dbReference>
<dbReference type="AlphaFoldDB" id="A0A9R0YFC8"/>
<accession>A0A9R0YFC8</accession>
<reference evidence="3 4" key="1">
    <citation type="submission" date="2017-09" db="EMBL/GenBank/DDBJ databases">
        <authorList>
            <consortium name="International Durum Wheat Genome Sequencing Consortium (IDWGSC)"/>
            <person name="Milanesi L."/>
        </authorList>
    </citation>
    <scope>NUCLEOTIDE SEQUENCE [LARGE SCALE GENOMIC DNA]</scope>
    <source>
        <strain evidence="4">cv. Svevo</strain>
    </source>
</reference>
<dbReference type="GO" id="GO:0009507">
    <property type="term" value="C:chloroplast"/>
    <property type="evidence" value="ECO:0007669"/>
    <property type="project" value="TreeGrafter"/>
</dbReference>
<keyword evidence="2" id="KW-0472">Membrane</keyword>
<keyword evidence="2" id="KW-1133">Transmembrane helix</keyword>
<gene>
    <name evidence="3" type="ORF">TRITD_6Bv1G031330</name>
</gene>
<evidence type="ECO:0000313" key="4">
    <source>
        <dbReference type="Proteomes" id="UP000324705"/>
    </source>
</evidence>
<proteinExistence type="predicted"/>
<protein>
    <recommendedName>
        <fullName evidence="5">Protein LOW PSII ACCUMULATION 2, chloroplastic</fullName>
    </recommendedName>
</protein>
<dbReference type="InterPro" id="IPR038789">
    <property type="entry name" value="LPA2-like"/>
</dbReference>
<name>A0A9R0YFC8_TRITD</name>
<dbReference type="EMBL" id="LT934122">
    <property type="protein sequence ID" value="VAI54431.1"/>
    <property type="molecule type" value="Genomic_DNA"/>
</dbReference>
<organism evidence="3 4">
    <name type="scientific">Triticum turgidum subsp. durum</name>
    <name type="common">Durum wheat</name>
    <name type="synonym">Triticum durum</name>
    <dbReference type="NCBI Taxonomy" id="4567"/>
    <lineage>
        <taxon>Eukaryota</taxon>
        <taxon>Viridiplantae</taxon>
        <taxon>Streptophyta</taxon>
        <taxon>Embryophyta</taxon>
        <taxon>Tracheophyta</taxon>
        <taxon>Spermatophyta</taxon>
        <taxon>Magnoliopsida</taxon>
        <taxon>Liliopsida</taxon>
        <taxon>Poales</taxon>
        <taxon>Poaceae</taxon>
        <taxon>BOP clade</taxon>
        <taxon>Pooideae</taxon>
        <taxon>Triticodae</taxon>
        <taxon>Triticeae</taxon>
        <taxon>Triticinae</taxon>
        <taxon>Triticum</taxon>
    </lineage>
</organism>
<feature type="region of interest" description="Disordered" evidence="1">
    <location>
        <begin position="25"/>
        <end position="95"/>
    </location>
</feature>
<feature type="transmembrane region" description="Helical" evidence="2">
    <location>
        <begin position="145"/>
        <end position="167"/>
    </location>
</feature>
<evidence type="ECO:0000256" key="1">
    <source>
        <dbReference type="SAM" id="MobiDB-lite"/>
    </source>
</evidence>
<evidence type="ECO:0008006" key="5">
    <source>
        <dbReference type="Google" id="ProtNLM"/>
    </source>
</evidence>
<sequence>MATAASASLSAASFLSPAPSRPRTLFRALAASGSGGGKKKPGKSKSSSSKGKGKDKALEPPPDVAVRRAPAGSASVFEQQRTKAGFNPGGRGNRFTEDEVRQRQATESAFLFAWLGLGGIILFQGLALAASGFLPTEWDSFLVKYLYPSFTPTVLLFLGGTTGYGVFKYFEGEKSKASQSRVC</sequence>
<dbReference type="PANTHER" id="PTHR37385:SF2">
    <property type="entry name" value="PROTEIN LPA2"/>
    <property type="match status" value="1"/>
</dbReference>
<evidence type="ECO:0000313" key="3">
    <source>
        <dbReference type="EMBL" id="VAI54431.1"/>
    </source>
</evidence>
<dbReference type="PANTHER" id="PTHR37385">
    <property type="entry name" value="PROTEIN LOW PSII ACCUMULATION 2, CHLOROPLASTIC"/>
    <property type="match status" value="1"/>
</dbReference>
<dbReference type="Proteomes" id="UP000324705">
    <property type="component" value="Chromosome 6B"/>
</dbReference>
<feature type="transmembrane region" description="Helical" evidence="2">
    <location>
        <begin position="111"/>
        <end position="133"/>
    </location>
</feature>
<dbReference type="OMA" id="ASQSRVC"/>
<evidence type="ECO:0000256" key="2">
    <source>
        <dbReference type="SAM" id="Phobius"/>
    </source>
</evidence>
<keyword evidence="4" id="KW-1185">Reference proteome</keyword>